<dbReference type="Gene3D" id="4.10.1060.10">
    <property type="entry name" value="Zinc finger, RanBP2-type"/>
    <property type="match status" value="1"/>
</dbReference>
<dbReference type="OrthoDB" id="2357150at2759"/>
<dbReference type="GO" id="GO:0006913">
    <property type="term" value="P:nucleocytoplasmic transport"/>
    <property type="evidence" value="ECO:0007669"/>
    <property type="project" value="InterPro"/>
</dbReference>
<feature type="region of interest" description="Disordered" evidence="5">
    <location>
        <begin position="780"/>
        <end position="806"/>
    </location>
</feature>
<dbReference type="GO" id="GO:0005737">
    <property type="term" value="C:cytoplasm"/>
    <property type="evidence" value="ECO:0007669"/>
    <property type="project" value="TreeGrafter"/>
</dbReference>
<keyword evidence="1" id="KW-0479">Metal-binding</keyword>
<dbReference type="PROSITE" id="PS50199">
    <property type="entry name" value="ZF_RANBP2_2"/>
    <property type="match status" value="1"/>
</dbReference>
<dbReference type="GO" id="GO:0008270">
    <property type="term" value="F:zinc ion binding"/>
    <property type="evidence" value="ECO:0007669"/>
    <property type="project" value="UniProtKB-KW"/>
</dbReference>
<feature type="region of interest" description="Disordered" evidence="5">
    <location>
        <begin position="1"/>
        <end position="35"/>
    </location>
</feature>
<keyword evidence="2 4" id="KW-0863">Zinc-finger</keyword>
<feature type="compositionally biased region" description="Polar residues" evidence="5">
    <location>
        <begin position="780"/>
        <end position="803"/>
    </location>
</feature>
<evidence type="ECO:0000256" key="1">
    <source>
        <dbReference type="ARBA" id="ARBA00022723"/>
    </source>
</evidence>
<dbReference type="STRING" id="102285.A0A158QH85"/>
<evidence type="ECO:0000313" key="9">
    <source>
        <dbReference type="Proteomes" id="UP000278807"/>
    </source>
</evidence>
<dbReference type="CDD" id="cd13179">
    <property type="entry name" value="RanBD_RanBP1"/>
    <property type="match status" value="1"/>
</dbReference>
<feature type="region of interest" description="Disordered" evidence="5">
    <location>
        <begin position="1753"/>
        <end position="1785"/>
    </location>
</feature>
<feature type="domain" description="RanBD1" evidence="6">
    <location>
        <begin position="1869"/>
        <end position="2007"/>
    </location>
</feature>
<gene>
    <name evidence="8" type="ORF">HNAJ_LOCUS1721</name>
</gene>
<evidence type="ECO:0000256" key="2">
    <source>
        <dbReference type="ARBA" id="ARBA00022771"/>
    </source>
</evidence>
<feature type="compositionally biased region" description="Polar residues" evidence="5">
    <location>
        <begin position="1"/>
        <end position="27"/>
    </location>
</feature>
<evidence type="ECO:0000259" key="7">
    <source>
        <dbReference type="PROSITE" id="PS50199"/>
    </source>
</evidence>
<feature type="region of interest" description="Disordered" evidence="5">
    <location>
        <begin position="1265"/>
        <end position="1304"/>
    </location>
</feature>
<dbReference type="WBParaSite" id="HNAJ_0000172201-mRNA-1">
    <property type="protein sequence ID" value="HNAJ_0000172201-mRNA-1"/>
    <property type="gene ID" value="HNAJ_0000172201"/>
</dbReference>
<organism evidence="10">
    <name type="scientific">Rodentolepis nana</name>
    <name type="common">Dwarf tapeworm</name>
    <name type="synonym">Hymenolepis nana</name>
    <dbReference type="NCBI Taxonomy" id="102285"/>
    <lineage>
        <taxon>Eukaryota</taxon>
        <taxon>Metazoa</taxon>
        <taxon>Spiralia</taxon>
        <taxon>Lophotrochozoa</taxon>
        <taxon>Platyhelminthes</taxon>
        <taxon>Cestoda</taxon>
        <taxon>Eucestoda</taxon>
        <taxon>Cyclophyllidea</taxon>
        <taxon>Hymenolepididae</taxon>
        <taxon>Rodentolepis</taxon>
    </lineage>
</organism>
<dbReference type="GO" id="GO:0005096">
    <property type="term" value="F:GTPase activator activity"/>
    <property type="evidence" value="ECO:0007669"/>
    <property type="project" value="TreeGrafter"/>
</dbReference>
<dbReference type="FunFam" id="2.30.29.30:FF:000018">
    <property type="entry name" value="E3 SUMO-protein ligase RanBP2"/>
    <property type="match status" value="1"/>
</dbReference>
<feature type="region of interest" description="Disordered" evidence="5">
    <location>
        <begin position="1651"/>
        <end position="1670"/>
    </location>
</feature>
<dbReference type="GO" id="GO:0005643">
    <property type="term" value="C:nuclear pore"/>
    <property type="evidence" value="ECO:0007669"/>
    <property type="project" value="TreeGrafter"/>
</dbReference>
<feature type="domain" description="RanBD1" evidence="6">
    <location>
        <begin position="1513"/>
        <end position="1655"/>
    </location>
</feature>
<protein>
    <submittedName>
        <fullName evidence="10">RanBD1 domain-containing protein</fullName>
    </submittedName>
</protein>
<dbReference type="InterPro" id="IPR001876">
    <property type="entry name" value="Znf_RanBP2"/>
</dbReference>
<dbReference type="InterPro" id="IPR045255">
    <property type="entry name" value="RanBP1-like"/>
</dbReference>
<evidence type="ECO:0000313" key="8">
    <source>
        <dbReference type="EMBL" id="VDN97580.1"/>
    </source>
</evidence>
<evidence type="ECO:0000256" key="5">
    <source>
        <dbReference type="SAM" id="MobiDB-lite"/>
    </source>
</evidence>
<dbReference type="InterPro" id="IPR045256">
    <property type="entry name" value="RanBP1_RanBD"/>
</dbReference>
<evidence type="ECO:0000259" key="6">
    <source>
        <dbReference type="PROSITE" id="PS50196"/>
    </source>
</evidence>
<dbReference type="Pfam" id="PF00638">
    <property type="entry name" value="Ran_BP1"/>
    <property type="match status" value="4"/>
</dbReference>
<dbReference type="SUPFAM" id="SSF50729">
    <property type="entry name" value="PH domain-like"/>
    <property type="match status" value="3"/>
</dbReference>
<dbReference type="PANTHER" id="PTHR23138">
    <property type="entry name" value="RAN BINDING PROTEIN"/>
    <property type="match status" value="1"/>
</dbReference>
<feature type="compositionally biased region" description="Low complexity" evidence="5">
    <location>
        <begin position="1013"/>
        <end position="1026"/>
    </location>
</feature>
<reference evidence="8 9" key="2">
    <citation type="submission" date="2018-11" db="EMBL/GenBank/DDBJ databases">
        <authorList>
            <consortium name="Pathogen Informatics"/>
        </authorList>
    </citation>
    <scope>NUCLEOTIDE SEQUENCE [LARGE SCALE GENOMIC DNA]</scope>
</reference>
<dbReference type="SMART" id="SM00160">
    <property type="entry name" value="RanBD"/>
    <property type="match status" value="3"/>
</dbReference>
<feature type="compositionally biased region" description="Polar residues" evidence="5">
    <location>
        <begin position="935"/>
        <end position="950"/>
    </location>
</feature>
<dbReference type="InterPro" id="IPR011993">
    <property type="entry name" value="PH-like_dom_sf"/>
</dbReference>
<feature type="region of interest" description="Disordered" evidence="5">
    <location>
        <begin position="918"/>
        <end position="1027"/>
    </location>
</feature>
<dbReference type="PANTHER" id="PTHR23138:SF87">
    <property type="entry name" value="E3 SUMO-PROTEIN LIGASE RANBP2"/>
    <property type="match status" value="1"/>
</dbReference>
<proteinExistence type="predicted"/>
<dbReference type="PROSITE" id="PS50196">
    <property type="entry name" value="RANBD1"/>
    <property type="match status" value="3"/>
</dbReference>
<feature type="region of interest" description="Disordered" evidence="5">
    <location>
        <begin position="1095"/>
        <end position="1114"/>
    </location>
</feature>
<feature type="compositionally biased region" description="Acidic residues" evidence="5">
    <location>
        <begin position="1859"/>
        <end position="1868"/>
    </location>
</feature>
<dbReference type="Proteomes" id="UP000278807">
    <property type="component" value="Unassembled WGS sequence"/>
</dbReference>
<name>A0A158QH85_RODNA</name>
<keyword evidence="3" id="KW-0862">Zinc</keyword>
<dbReference type="InterPro" id="IPR000156">
    <property type="entry name" value="Ran_bind_dom"/>
</dbReference>
<dbReference type="Gene3D" id="2.30.29.30">
    <property type="entry name" value="Pleckstrin-homology domain (PH domain)/Phosphotyrosine-binding domain (PTB)"/>
    <property type="match status" value="3"/>
</dbReference>
<evidence type="ECO:0000256" key="4">
    <source>
        <dbReference type="PROSITE-ProRule" id="PRU00322"/>
    </source>
</evidence>
<dbReference type="EMBL" id="UZAE01000709">
    <property type="protein sequence ID" value="VDN97580.1"/>
    <property type="molecule type" value="Genomic_DNA"/>
</dbReference>
<reference evidence="10" key="1">
    <citation type="submission" date="2016-04" db="UniProtKB">
        <authorList>
            <consortium name="WormBaseParasite"/>
        </authorList>
    </citation>
    <scope>IDENTIFICATION</scope>
</reference>
<evidence type="ECO:0000313" key="10">
    <source>
        <dbReference type="WBParaSite" id="HNAJ_0000172201-mRNA-1"/>
    </source>
</evidence>
<dbReference type="CDD" id="cd00835">
    <property type="entry name" value="RanBD_family"/>
    <property type="match status" value="2"/>
</dbReference>
<feature type="compositionally biased region" description="Polar residues" evidence="5">
    <location>
        <begin position="1762"/>
        <end position="1785"/>
    </location>
</feature>
<feature type="region of interest" description="Disordered" evidence="5">
    <location>
        <begin position="1482"/>
        <end position="1501"/>
    </location>
</feature>
<feature type="compositionally biased region" description="Low complexity" evidence="5">
    <location>
        <begin position="956"/>
        <end position="974"/>
    </location>
</feature>
<feature type="compositionally biased region" description="Acidic residues" evidence="5">
    <location>
        <begin position="1657"/>
        <end position="1670"/>
    </location>
</feature>
<evidence type="ECO:0000256" key="3">
    <source>
        <dbReference type="ARBA" id="ARBA00022833"/>
    </source>
</evidence>
<feature type="compositionally biased region" description="Basic and acidic residues" evidence="5">
    <location>
        <begin position="1272"/>
        <end position="1281"/>
    </location>
</feature>
<keyword evidence="9" id="KW-1185">Reference proteome</keyword>
<feature type="domain" description="RanBP2-type" evidence="7">
    <location>
        <begin position="1314"/>
        <end position="1343"/>
    </location>
</feature>
<sequence>MKASSPNISNAPEKSANAFTKSSSATGEKQHVGSYEPSESSLAAIGERIVRLRKLISDEDYGKAFSLCVGTINEFVCIDRASWYNAVLDLVSNVPTSFSSCSWYQDIYTLKAFTLAEILRLRAHTACLSDFLSILAQVDAFIVKATHPSQSHNSDFINEMKLRLFFYLSVYIQRAVKRKRINVDADAMVSDCLSLAICLNCDRIVAENPLSTSVWEHLYTSGLSLKLQSAILVERSSASKSDWEKSLKDILHQDNLSQINKLEFEYLYGLTEPVSRQKLSAQSVDQIYHDLLKYRPVDLSTILWYILCSPCMDKDVKSDYDLALPSSRINLIVDTVNCVLPDVSFTSPTNTDICQRDAYVFLLALSVSYLIRFATSSESNRSSGETEPLSWPNQPLCLLSSRFLPSGLQRKCWIEICSRSAKASRFIEQLRFAKSTHEIPSRLALRVAKAISSLDLPSNAAAQIWEFGLNSLIPNTEFNRFSSPVLKIREKIQDEVTLFTNELNSDWWYGTHVENLINAAAKDQVWFVIGWNWLASHWLKNDPLPKMQTLLNHVNRLGDMKIVFNTETLILAAKLTKKALEENSTSPLVRTLVSLTLDTLNTGLINAKKNSLRDESTKSVKEITEAIESLQSAPCLQNSLEQEPVSNYESNQSMPSGYGAYSHGPRSNPNFGLIGATPTTAGRTSGLFSEEASYRSPRIPNSSLANASTAAVIGSPATLCSDPQTKLVTQMMEQWMPAFMEFSKVMSETSVELAKSRLQNEELSRMLKDTRSQLDNVIAEQQKQQQQRLPISSPVSKPEQSAPSLEDWKALKESLNEVTATLKDFRRWLPNAFPPLPPPPQPLFLHPPPPIPATQSVPQPADMFNMLESQKAQMALGQLLQQQQRQMQQHVTPASVPSGMLPQPSYVPPVDLRVPPPCLFPAPAPAQQPSTLPTSNLQQSPLNPVKTSPITPVKPPVTSTFSSTVCSSTNTTPVALTKSSTTSPAAQEPSGSKLVVPGASTSRPEPFSFLPLTTTTTTASSSSSTALPIFGSSTTTTTIAGFSSPFSFGSLAKSMTSGQSPTAAATTIFGVGSSKPATTTGLSLFGTSLTKPIETSAQQTSIPQEDEDKPEAFEPNVDFKPCFEKLPELVDQTTGEENEKILFCYRARLFRWDKPKDGGSPGEWKARGVGELKILCNEETNKYRIVMRRDQVMKLCANHYILPGINIKRHPQKSVACMWNARDFAIMDPDQYDPNGTDELFMVTFKTREITDEFEKIVRESLENATSTALGGDKKDGEDQTKANLETKSTEVKTQLTPHTEKSPLSGIDAFKAKPGSWTCSGCLLVLDESKIKCPCCNSLKPGASPPPSQNTLESKITFGLPSAATSQSSSFNFSAEPTTSSTPNPTFNFGTTFKTDTSAKPPTFSFGNLGPKATTTENSSFVFNSALCDPSTSDKKTEGGEPSRTAGVFGGFNMASSLDKGGNAFTFSLNSLVKPIDQETAGEMNKSSEHGGGDDEEVAPSDLSQVTFKPLIDHLPDKVEIVTGEEGEDVLFEARAKLFRFDSGDGGESVWKERGIGQLKILKNQASNRVRLVMRREQIHKVCCNHLITPGMTIKPMDGSKAIVTPWVWWAVDFSEEEAESEGRREMLSVRFKTAKESQDFHDTFVKCAERSDEEQTHEDEGDDSEVEIVENPLSQEQIQRARALMLPDDFYAYELRKPGHGKGESENMTSSEEAAEDALLETAIGRGISRMLSSASSFDVVKSTESLVITTPPISPPLPQTETPKPTSIFQKSTADNASTTSTPSVGGLFGSFLGSSSTGGSVFGGFGALSKDASSTPAWLKPKASEAPSWAGADTALFSNALKSSVDKENLTQNDDGGDDNEPDPQFEPLIPLPSLVEARTGEEGEVCLFLRRCKLYRLVDSQWKERGIGDMKILVRPKNNPPAEYLDPRTELPADAKLDGGINYARILMRRDQVLKICANHTITADMPDFKPLSVTNYGLLWATKDFSEEAEGEVMTLSLKFKVIPGCLFLKPFGFMM</sequence>
<accession>A0A158QH85</accession>
<feature type="compositionally biased region" description="Polar residues" evidence="5">
    <location>
        <begin position="1282"/>
        <end position="1298"/>
    </location>
</feature>
<feature type="domain" description="RanBD1" evidence="6">
    <location>
        <begin position="1126"/>
        <end position="1267"/>
    </location>
</feature>
<feature type="region of interest" description="Disordered" evidence="5">
    <location>
        <begin position="1849"/>
        <end position="1871"/>
    </location>
</feature>